<evidence type="ECO:0000256" key="5">
    <source>
        <dbReference type="ARBA" id="ARBA00023136"/>
    </source>
</evidence>
<dbReference type="PANTHER" id="PTHR30572:SF18">
    <property type="entry name" value="ABC-TYPE MACROLIDE FAMILY EXPORT SYSTEM PERMEASE COMPONENT 2"/>
    <property type="match status" value="1"/>
</dbReference>
<evidence type="ECO:0000313" key="10">
    <source>
        <dbReference type="Proteomes" id="UP001319200"/>
    </source>
</evidence>
<feature type="transmembrane region" description="Helical" evidence="6">
    <location>
        <begin position="373"/>
        <end position="395"/>
    </location>
</feature>
<keyword evidence="5 6" id="KW-0472">Membrane</keyword>
<dbReference type="InterPro" id="IPR050250">
    <property type="entry name" value="Macrolide_Exporter_MacB"/>
</dbReference>
<dbReference type="InterPro" id="IPR025857">
    <property type="entry name" value="MacB_PCD"/>
</dbReference>
<feature type="domain" description="ABC3 transporter permease C-terminal" evidence="7">
    <location>
        <begin position="285"/>
        <end position="400"/>
    </location>
</feature>
<comment type="subcellular location">
    <subcellularLocation>
        <location evidence="1">Cell membrane</location>
        <topology evidence="1">Multi-pass membrane protein</topology>
    </subcellularLocation>
</comment>
<gene>
    <name evidence="9" type="ORF">KK083_20065</name>
</gene>
<dbReference type="RefSeq" id="WP_254166916.1">
    <property type="nucleotide sequence ID" value="NZ_JAHESF010000022.1"/>
</dbReference>
<dbReference type="PANTHER" id="PTHR30572">
    <property type="entry name" value="MEMBRANE COMPONENT OF TRANSPORTER-RELATED"/>
    <property type="match status" value="1"/>
</dbReference>
<reference evidence="9 10" key="1">
    <citation type="submission" date="2021-05" db="EMBL/GenBank/DDBJ databases">
        <title>A Polyphasic approach of four new species of the genus Ohtaekwangia: Ohtaekwangia histidinii sp. nov., Ohtaekwangia cretensis sp. nov., Ohtaekwangia indiensis sp. nov., Ohtaekwangia reichenbachii sp. nov. from diverse environment.</title>
        <authorList>
            <person name="Octaviana S."/>
        </authorList>
    </citation>
    <scope>NUCLEOTIDE SEQUENCE [LARGE SCALE GENOMIC DNA]</scope>
    <source>
        <strain evidence="9 10">PWU4</strain>
    </source>
</reference>
<evidence type="ECO:0000256" key="3">
    <source>
        <dbReference type="ARBA" id="ARBA00022692"/>
    </source>
</evidence>
<evidence type="ECO:0000256" key="6">
    <source>
        <dbReference type="SAM" id="Phobius"/>
    </source>
</evidence>
<evidence type="ECO:0000256" key="2">
    <source>
        <dbReference type="ARBA" id="ARBA00022475"/>
    </source>
</evidence>
<feature type="transmembrane region" description="Helical" evidence="6">
    <location>
        <begin position="282"/>
        <end position="301"/>
    </location>
</feature>
<dbReference type="AlphaFoldDB" id="A0AAP2GPK0"/>
<accession>A0AAP2GPK0</accession>
<dbReference type="InterPro" id="IPR003838">
    <property type="entry name" value="ABC3_permease_C"/>
</dbReference>
<evidence type="ECO:0000259" key="8">
    <source>
        <dbReference type="Pfam" id="PF12704"/>
    </source>
</evidence>
<keyword evidence="10" id="KW-1185">Reference proteome</keyword>
<dbReference type="GO" id="GO:0022857">
    <property type="term" value="F:transmembrane transporter activity"/>
    <property type="evidence" value="ECO:0007669"/>
    <property type="project" value="TreeGrafter"/>
</dbReference>
<evidence type="ECO:0000256" key="1">
    <source>
        <dbReference type="ARBA" id="ARBA00004651"/>
    </source>
</evidence>
<keyword evidence="2" id="KW-1003">Cell membrane</keyword>
<protein>
    <submittedName>
        <fullName evidence="9">ABC transporter permease</fullName>
    </submittedName>
</protein>
<dbReference type="Pfam" id="PF12704">
    <property type="entry name" value="MacB_PCD"/>
    <property type="match status" value="2"/>
</dbReference>
<keyword evidence="3 6" id="KW-0812">Transmembrane</keyword>
<feature type="domain" description="ABC3 transporter permease C-terminal" evidence="7">
    <location>
        <begin position="667"/>
        <end position="779"/>
    </location>
</feature>
<feature type="transmembrane region" description="Helical" evidence="6">
    <location>
        <begin position="334"/>
        <end position="353"/>
    </location>
</feature>
<dbReference type="GO" id="GO:0005886">
    <property type="term" value="C:plasma membrane"/>
    <property type="evidence" value="ECO:0007669"/>
    <property type="project" value="UniProtKB-SubCell"/>
</dbReference>
<evidence type="ECO:0000313" key="9">
    <source>
        <dbReference type="EMBL" id="MBT1699203.1"/>
    </source>
</evidence>
<dbReference type="EMBL" id="JAHESF010000022">
    <property type="protein sequence ID" value="MBT1699203.1"/>
    <property type="molecule type" value="Genomic_DNA"/>
</dbReference>
<proteinExistence type="predicted"/>
<organism evidence="9 10">
    <name type="scientific">Chryseosolibacter histidini</name>
    <dbReference type="NCBI Taxonomy" id="2782349"/>
    <lineage>
        <taxon>Bacteria</taxon>
        <taxon>Pseudomonadati</taxon>
        <taxon>Bacteroidota</taxon>
        <taxon>Cytophagia</taxon>
        <taxon>Cytophagales</taxon>
        <taxon>Chryseotaleaceae</taxon>
        <taxon>Chryseosolibacter</taxon>
    </lineage>
</organism>
<name>A0AAP2GPK0_9BACT</name>
<feature type="transmembrane region" description="Helical" evidence="6">
    <location>
        <begin position="749"/>
        <end position="767"/>
    </location>
</feature>
<dbReference type="Proteomes" id="UP001319200">
    <property type="component" value="Unassembled WGS sequence"/>
</dbReference>
<comment type="caution">
    <text evidence="9">The sequence shown here is derived from an EMBL/GenBank/DDBJ whole genome shotgun (WGS) entry which is preliminary data.</text>
</comment>
<sequence length="786" mass="88107">MFRHNLILIYRNFMRFRSAFLINLVGLSTGLTCTLLIFLWVDDELQMDQFHAKGNRIVHLMEHRKKADGIWTSETTAGPLAETIIKDIPEIEYALPSSWTNNSTFSVGDHNVKASGKSVGPDFFKIFSYDLVQGNKNSVLVNKSAMVISESLAVKLFGTTENVVGKAVEVDHKKQHIVTGVFRDVSKHSSEQFEYLLTFESYVEDKEWLRYWGNTAVRTIVLLKPGADLNQFNAKIADYVKVKTNGEVTYRTMFAKPIPEKYLYGQYENGVLVGGRITYVKLFSVIAVFILVIACINFMNLSTAKASRRIKEVGIKKAVGAGRRMLIFHYLGESLLLSFLSLLIAILITDLLLPQFNDITGKQLALDLSSKLLFTGIGIATLTGILAGSYPALYLSGFNPAVVLKGKLNTSLGELWARKGLVVFQFVLSVIFIVSVFVVYKQIEYVQSKSLGYVKDNIIYFEREGKLWNKDGLESFLPALRNIPGVVNASATTHDMTGHNSGTWGVEWPGRDPNDRTEFENFAVDYGMIETLGIKMAAGRSFSPQFTDTARIIFNEAAIAFMGMTDPIGKTVKLWGKNVEIIGVVKDFHYESLHENYKPVFFRFAPSYAYLIMAKLEAGKETETLDRIREFYEKYNEGFIFDYRFLDEDYQSQYIAEQRVATLSKYFAGLAVLISCLGLFGLAAFTAERRLKEIGIRKVLGSSAFGIVTLLSADFTKVVLVSIVIALPVSYWLATTWLGNFAFRITLEWWYFAAAGAIAMLIAWITVGTQAVKAAGVNPTKCLKDE</sequence>
<evidence type="ECO:0000259" key="7">
    <source>
        <dbReference type="Pfam" id="PF02687"/>
    </source>
</evidence>
<feature type="domain" description="MacB-like periplasmic core" evidence="8">
    <location>
        <begin position="21"/>
        <end position="238"/>
    </location>
</feature>
<keyword evidence="4 6" id="KW-1133">Transmembrane helix</keyword>
<feature type="transmembrane region" description="Helical" evidence="6">
    <location>
        <begin position="20"/>
        <end position="41"/>
    </location>
</feature>
<feature type="transmembrane region" description="Helical" evidence="6">
    <location>
        <begin position="699"/>
        <end position="729"/>
    </location>
</feature>
<dbReference type="Pfam" id="PF02687">
    <property type="entry name" value="FtsX"/>
    <property type="match status" value="2"/>
</dbReference>
<evidence type="ECO:0000256" key="4">
    <source>
        <dbReference type="ARBA" id="ARBA00022989"/>
    </source>
</evidence>
<feature type="domain" description="MacB-like periplasmic core" evidence="8">
    <location>
        <begin position="427"/>
        <end position="624"/>
    </location>
</feature>
<feature type="transmembrane region" description="Helical" evidence="6">
    <location>
        <begin position="416"/>
        <end position="440"/>
    </location>
</feature>
<feature type="transmembrane region" description="Helical" evidence="6">
    <location>
        <begin position="666"/>
        <end position="687"/>
    </location>
</feature>